<feature type="transmembrane region" description="Helical" evidence="7">
    <location>
        <begin position="377"/>
        <end position="398"/>
    </location>
</feature>
<feature type="transmembrane region" description="Helical" evidence="7">
    <location>
        <begin position="158"/>
        <end position="177"/>
    </location>
</feature>
<feature type="transmembrane region" description="Helical" evidence="7">
    <location>
        <begin position="43"/>
        <end position="63"/>
    </location>
</feature>
<evidence type="ECO:0000256" key="8">
    <source>
        <dbReference type="RuleBase" id="RU000320"/>
    </source>
</evidence>
<dbReference type="Pfam" id="PF00361">
    <property type="entry name" value="Proton_antipo_M"/>
    <property type="match status" value="1"/>
</dbReference>
<keyword evidence="4 7" id="KW-0812">Transmembrane</keyword>
<keyword evidence="6 7" id="KW-0472">Membrane</keyword>
<evidence type="ECO:0000259" key="10">
    <source>
        <dbReference type="Pfam" id="PF00361"/>
    </source>
</evidence>
<dbReference type="GO" id="GO:0042773">
    <property type="term" value="P:ATP synthesis coupled electron transport"/>
    <property type="evidence" value="ECO:0007669"/>
    <property type="project" value="InterPro"/>
</dbReference>
<feature type="transmembrane region" description="Helical" evidence="7">
    <location>
        <begin position="69"/>
        <end position="92"/>
    </location>
</feature>
<organism evidence="11 12">
    <name type="scientific">Alloalcanivorax marinus</name>
    <dbReference type="NCBI Taxonomy" id="1177169"/>
    <lineage>
        <taxon>Bacteria</taxon>
        <taxon>Pseudomonadati</taxon>
        <taxon>Pseudomonadota</taxon>
        <taxon>Gammaproteobacteria</taxon>
        <taxon>Oceanospirillales</taxon>
        <taxon>Alcanivoracaceae</taxon>
        <taxon>Alloalcanivorax</taxon>
    </lineage>
</organism>
<keyword evidence="12" id="KW-1185">Reference proteome</keyword>
<dbReference type="PRINTS" id="PR01434">
    <property type="entry name" value="NADHDHGNASE5"/>
</dbReference>
<accession>A0A9Q3UL41</accession>
<dbReference type="InterPro" id="IPR001750">
    <property type="entry name" value="ND/Mrp_TM"/>
</dbReference>
<dbReference type="PANTHER" id="PTHR42829:SF1">
    <property type="entry name" value="INORGANIC CARBON TRANSPORTER SUBUNIT DABB-RELATED"/>
    <property type="match status" value="1"/>
</dbReference>
<evidence type="ECO:0000256" key="7">
    <source>
        <dbReference type="HAMAP-Rule" id="MF_00862"/>
    </source>
</evidence>
<keyword evidence="2 7" id="KW-0813">Transport</keyword>
<gene>
    <name evidence="7" type="primary">dabB</name>
    <name evidence="11" type="ORF">LL252_07395</name>
</gene>
<evidence type="ECO:0000313" key="12">
    <source>
        <dbReference type="Proteomes" id="UP001108027"/>
    </source>
</evidence>
<feature type="transmembrane region" description="Helical" evidence="7">
    <location>
        <begin position="197"/>
        <end position="223"/>
    </location>
</feature>
<dbReference type="GO" id="GO:0003954">
    <property type="term" value="F:NADH dehydrogenase activity"/>
    <property type="evidence" value="ECO:0007669"/>
    <property type="project" value="TreeGrafter"/>
</dbReference>
<dbReference type="InterPro" id="IPR003945">
    <property type="entry name" value="NU5C-like"/>
</dbReference>
<evidence type="ECO:0000256" key="6">
    <source>
        <dbReference type="ARBA" id="ARBA00023136"/>
    </source>
</evidence>
<dbReference type="HAMAP" id="MF_00862">
    <property type="entry name" value="DabB"/>
    <property type="match status" value="1"/>
</dbReference>
<dbReference type="InterPro" id="IPR046396">
    <property type="entry name" value="Transporter_DabB"/>
</dbReference>
<dbReference type="Proteomes" id="UP001108027">
    <property type="component" value="Unassembled WGS sequence"/>
</dbReference>
<keyword evidence="3 7" id="KW-1003">Cell membrane</keyword>
<evidence type="ECO:0000256" key="2">
    <source>
        <dbReference type="ARBA" id="ARBA00022448"/>
    </source>
</evidence>
<evidence type="ECO:0000313" key="11">
    <source>
        <dbReference type="EMBL" id="MCC4308395.1"/>
    </source>
</evidence>
<feature type="transmembrane region" description="Helical" evidence="7">
    <location>
        <begin position="443"/>
        <end position="461"/>
    </location>
</feature>
<evidence type="ECO:0000256" key="5">
    <source>
        <dbReference type="ARBA" id="ARBA00022989"/>
    </source>
</evidence>
<dbReference type="GO" id="GO:0015990">
    <property type="term" value="P:electron transport coupled proton transport"/>
    <property type="evidence" value="ECO:0007669"/>
    <property type="project" value="TreeGrafter"/>
</dbReference>
<comment type="subunit">
    <text evidence="7">Forms a complex with DabA.</text>
</comment>
<feature type="transmembrane region" description="Helical" evidence="7">
    <location>
        <begin position="104"/>
        <end position="120"/>
    </location>
</feature>
<dbReference type="PANTHER" id="PTHR42829">
    <property type="entry name" value="NADH-UBIQUINONE OXIDOREDUCTASE CHAIN 5"/>
    <property type="match status" value="1"/>
</dbReference>
<comment type="similarity">
    <text evidence="7">Belongs to the inorganic carbon transporter (TC 9.A.2) DabB family.</text>
</comment>
<proteinExistence type="inferred from homology"/>
<evidence type="ECO:0000256" key="4">
    <source>
        <dbReference type="ARBA" id="ARBA00022692"/>
    </source>
</evidence>
<reference evidence="11" key="1">
    <citation type="submission" date="2021-10" db="EMBL/GenBank/DDBJ databases">
        <title>The diversity and Nitrogen Metabolism of Culturable Nitrate-Utilizing Bacteria Within the Oxygen Minimum Zone of the Changjiang (Yangtze River)Estuary.</title>
        <authorList>
            <person name="Zhang D."/>
            <person name="Zheng J."/>
            <person name="Liu S."/>
            <person name="He W."/>
        </authorList>
    </citation>
    <scope>NUCLEOTIDE SEQUENCE</scope>
    <source>
        <strain evidence="11">FXH-223</strain>
    </source>
</reference>
<evidence type="ECO:0000256" key="9">
    <source>
        <dbReference type="SAM" id="MobiDB-lite"/>
    </source>
</evidence>
<feature type="domain" description="NADH:quinone oxidoreductase/Mrp antiporter transmembrane" evidence="10">
    <location>
        <begin position="122"/>
        <end position="339"/>
    </location>
</feature>
<dbReference type="GO" id="GO:0012505">
    <property type="term" value="C:endomembrane system"/>
    <property type="evidence" value="ECO:0007669"/>
    <property type="project" value="UniProtKB-SubCell"/>
</dbReference>
<feature type="transmembrane region" description="Helical" evidence="7">
    <location>
        <begin position="262"/>
        <end position="284"/>
    </location>
</feature>
<name>A0A9Q3UL41_9GAMM</name>
<evidence type="ECO:0000256" key="3">
    <source>
        <dbReference type="ARBA" id="ARBA00022475"/>
    </source>
</evidence>
<feature type="transmembrane region" description="Helical" evidence="7">
    <location>
        <begin position="235"/>
        <end position="256"/>
    </location>
</feature>
<dbReference type="EMBL" id="JAJGNA010000006">
    <property type="protein sequence ID" value="MCC4308395.1"/>
    <property type="molecule type" value="Genomic_DNA"/>
</dbReference>
<protein>
    <recommendedName>
        <fullName evidence="7">Probable inorganic carbon transporter subunit DabB</fullName>
    </recommendedName>
</protein>
<feature type="transmembrane region" description="Helical" evidence="7">
    <location>
        <begin position="349"/>
        <end position="371"/>
    </location>
</feature>
<dbReference type="GO" id="GO:0005886">
    <property type="term" value="C:plasma membrane"/>
    <property type="evidence" value="ECO:0007669"/>
    <property type="project" value="UniProtKB-SubCell"/>
</dbReference>
<dbReference type="AlphaFoldDB" id="A0A9Q3UL41"/>
<feature type="transmembrane region" description="Helical" evidence="7">
    <location>
        <begin position="291"/>
        <end position="312"/>
    </location>
</feature>
<sequence>METFIGLLGPHWYSWSIPGLYLLTALVTVLWRAPEPGWRLARAASLAALLLALLVPVSLLFGATPPAALQLAGTAGLLLVTFLGWVIVHFSAPYLAGEPCQKRFLSGVLVTLAGAALVSATDHLAVLALAWSATGLGLQRLLTLYPERPGARRAAHKHFVSGRLADVTLVVAVVLVARETGSLSLADLAGAGQPMTAGLTAAAVLLAITAMIRCALLPLHGWVLQVMEAPTPVSALLHAGVVNLGGLVLIKMAWLINQAPAAQWLLLLAGGLTTVVAAAAMIAQSNIKVRLAWSTCAQMGFMLVECALGAWHLALLHLLGHSLYKAFAFLSAGGRVARARRAGLSPALSAAPAPALIATLVLAALLVPALHGLQLLHGGWAVFALISLIALAPLLTGWGARQGGAAPRTGLAAVVVVGLGLAWHLLFGALLSPLPGGEPTTAQILWVTTLFTLLLLLQSWLRSGGHHRRLRQTLARGLYLDESINRLPGLGRPLFGKQRPGTPAWRKQEHTS</sequence>
<comment type="function">
    <text evidence="7">Part of an energy-coupled inorganic carbon pump.</text>
</comment>
<feature type="transmembrane region" description="Helical" evidence="7">
    <location>
        <begin position="410"/>
        <end position="431"/>
    </location>
</feature>
<evidence type="ECO:0000256" key="1">
    <source>
        <dbReference type="ARBA" id="ARBA00004127"/>
    </source>
</evidence>
<dbReference type="NCBIfam" id="NF006029">
    <property type="entry name" value="PRK08168.1"/>
    <property type="match status" value="1"/>
</dbReference>
<dbReference type="GO" id="GO:0008137">
    <property type="term" value="F:NADH dehydrogenase (ubiquinone) activity"/>
    <property type="evidence" value="ECO:0007669"/>
    <property type="project" value="InterPro"/>
</dbReference>
<comment type="caution">
    <text evidence="11">The sequence shown here is derived from an EMBL/GenBank/DDBJ whole genome shotgun (WGS) entry which is preliminary data.</text>
</comment>
<comment type="subcellular location">
    <subcellularLocation>
        <location evidence="7">Cell membrane</location>
        <topology evidence="7">Multi-pass membrane protein</topology>
    </subcellularLocation>
    <subcellularLocation>
        <location evidence="1">Endomembrane system</location>
        <topology evidence="1">Multi-pass membrane protein</topology>
    </subcellularLocation>
    <subcellularLocation>
        <location evidence="8">Membrane</location>
        <topology evidence="8">Multi-pass membrane protein</topology>
    </subcellularLocation>
</comment>
<feature type="region of interest" description="Disordered" evidence="9">
    <location>
        <begin position="491"/>
        <end position="512"/>
    </location>
</feature>
<feature type="transmembrane region" description="Helical" evidence="7">
    <location>
        <begin position="12"/>
        <end position="31"/>
    </location>
</feature>
<dbReference type="RefSeq" id="WP_228233600.1">
    <property type="nucleotide sequence ID" value="NZ_JAJGNA010000006.1"/>
</dbReference>
<keyword evidence="5 7" id="KW-1133">Transmembrane helix</keyword>